<dbReference type="InterPro" id="IPR017039">
    <property type="entry name" value="Virul_fac_BrkB"/>
</dbReference>
<keyword evidence="4 7" id="KW-1133">Transmembrane helix</keyword>
<reference evidence="8" key="1">
    <citation type="submission" date="2022-08" db="EMBL/GenBank/DDBJ databases">
        <title>Genomic Encyclopedia of Type Strains, Phase V (KMG-V): Genome sequencing to study the core and pangenomes of soil and plant-associated prokaryotes.</title>
        <authorList>
            <person name="Whitman W."/>
        </authorList>
    </citation>
    <scope>NUCLEOTIDE SEQUENCE</scope>
    <source>
        <strain evidence="8">SP3049</strain>
    </source>
</reference>
<evidence type="ECO:0000256" key="5">
    <source>
        <dbReference type="ARBA" id="ARBA00023136"/>
    </source>
</evidence>
<evidence type="ECO:0000256" key="4">
    <source>
        <dbReference type="ARBA" id="ARBA00022989"/>
    </source>
</evidence>
<comment type="subcellular location">
    <subcellularLocation>
        <location evidence="1">Cell membrane</location>
        <topology evidence="1">Multi-pass membrane protein</topology>
    </subcellularLocation>
</comment>
<organism evidence="8 9">
    <name type="scientific">Salinibacter ruber</name>
    <dbReference type="NCBI Taxonomy" id="146919"/>
    <lineage>
        <taxon>Bacteria</taxon>
        <taxon>Pseudomonadati</taxon>
        <taxon>Rhodothermota</taxon>
        <taxon>Rhodothermia</taxon>
        <taxon>Rhodothermales</taxon>
        <taxon>Salinibacteraceae</taxon>
        <taxon>Salinibacter</taxon>
    </lineage>
</organism>
<dbReference type="NCBIfam" id="TIGR00765">
    <property type="entry name" value="yihY_not_rbn"/>
    <property type="match status" value="1"/>
</dbReference>
<feature type="region of interest" description="Disordered" evidence="6">
    <location>
        <begin position="318"/>
        <end position="349"/>
    </location>
</feature>
<comment type="caution">
    <text evidence="8">The sequence shown here is derived from an EMBL/GenBank/DDBJ whole genome shotgun (WGS) entry which is preliminary data.</text>
</comment>
<dbReference type="Proteomes" id="UP001155057">
    <property type="component" value="Unassembled WGS sequence"/>
</dbReference>
<evidence type="ECO:0000256" key="1">
    <source>
        <dbReference type="ARBA" id="ARBA00004651"/>
    </source>
</evidence>
<feature type="transmembrane region" description="Helical" evidence="7">
    <location>
        <begin position="196"/>
        <end position="223"/>
    </location>
</feature>
<dbReference type="RefSeq" id="WP_259123950.1">
    <property type="nucleotide sequence ID" value="NZ_JANTZO010000005.1"/>
</dbReference>
<evidence type="ECO:0000256" key="7">
    <source>
        <dbReference type="SAM" id="Phobius"/>
    </source>
</evidence>
<dbReference type="EMBL" id="JANUAE010000004">
    <property type="protein sequence ID" value="MCS3709957.1"/>
    <property type="molecule type" value="Genomic_DNA"/>
</dbReference>
<dbReference type="PANTHER" id="PTHR30213">
    <property type="entry name" value="INNER MEMBRANE PROTEIN YHJD"/>
    <property type="match status" value="1"/>
</dbReference>
<dbReference type="GO" id="GO:0005886">
    <property type="term" value="C:plasma membrane"/>
    <property type="evidence" value="ECO:0007669"/>
    <property type="project" value="UniProtKB-SubCell"/>
</dbReference>
<keyword evidence="2" id="KW-1003">Cell membrane</keyword>
<keyword evidence="5 7" id="KW-0472">Membrane</keyword>
<evidence type="ECO:0000256" key="6">
    <source>
        <dbReference type="SAM" id="MobiDB-lite"/>
    </source>
</evidence>
<gene>
    <name evidence="8" type="ORF">GGP61_001561</name>
</gene>
<dbReference type="PIRSF" id="PIRSF035875">
    <property type="entry name" value="RNase_BN"/>
    <property type="match status" value="1"/>
</dbReference>
<dbReference type="Pfam" id="PF03631">
    <property type="entry name" value="Virul_fac_BrkB"/>
    <property type="match status" value="1"/>
</dbReference>
<accession>A0A9X2QBF4</accession>
<dbReference type="AlphaFoldDB" id="A0A9X2QBF4"/>
<protein>
    <submittedName>
        <fullName evidence="8">Membrane protein</fullName>
    </submittedName>
</protein>
<name>A0A9X2QBF4_9BACT</name>
<feature type="transmembrane region" description="Helical" evidence="7">
    <location>
        <begin position="40"/>
        <end position="64"/>
    </location>
</feature>
<evidence type="ECO:0000313" key="9">
    <source>
        <dbReference type="Proteomes" id="UP001155057"/>
    </source>
</evidence>
<proteinExistence type="predicted"/>
<keyword evidence="3 7" id="KW-0812">Transmembrane</keyword>
<feature type="transmembrane region" description="Helical" evidence="7">
    <location>
        <begin position="155"/>
        <end position="176"/>
    </location>
</feature>
<feature type="transmembrane region" description="Helical" evidence="7">
    <location>
        <begin position="276"/>
        <end position="299"/>
    </location>
</feature>
<dbReference type="PANTHER" id="PTHR30213:SF0">
    <property type="entry name" value="UPF0761 MEMBRANE PROTEIN YIHY"/>
    <property type="match status" value="1"/>
</dbReference>
<feature type="transmembrane region" description="Helical" evidence="7">
    <location>
        <begin position="107"/>
        <end position="134"/>
    </location>
</feature>
<evidence type="ECO:0000313" key="8">
    <source>
        <dbReference type="EMBL" id="MCS3709957.1"/>
    </source>
</evidence>
<feature type="transmembrane region" description="Helical" evidence="7">
    <location>
        <begin position="235"/>
        <end position="256"/>
    </location>
</feature>
<evidence type="ECO:0000256" key="2">
    <source>
        <dbReference type="ARBA" id="ARBA00022475"/>
    </source>
</evidence>
<evidence type="ECO:0000256" key="3">
    <source>
        <dbReference type="ARBA" id="ARBA00022692"/>
    </source>
</evidence>
<sequence length="349" mass="38455">MSVWASLSDRCRSSFPFLWRSARYYATGLYRELLGKNVSLWAQAIAFKVLVTIVPILLLTTGLIGQMLRQEQAFAAVARFIRELLPGPHSQQLIDFLTQLQGASATILGIGGLGLFLSVLSLFITLRIAVANAFRREWHERRSLLRGYLFDVRMVVQVGGLFLLTIGLSVSLPSLVGDVLTAQVVGDGQWIMWVQWLWGRALWATGLLLPLLLTTAMFFHLYYFIPRPSPRKRTALAGALVAAILWESAKQLFAFYATYVGFGTGTEALGSTFKLIIAFVLWVYLSGVVLIIGAIVASLRQHRRIAITERPEIDAALTPAVTSGDIPKNANGKPEVENPPDSSPTPLNA</sequence>